<evidence type="ECO:0000259" key="5">
    <source>
        <dbReference type="PROSITE" id="PS50056"/>
    </source>
</evidence>
<dbReference type="FunFam" id="3.90.190.10:FF:000035">
    <property type="entry name" value="Tyrosine phosphatase, putative"/>
    <property type="match status" value="1"/>
</dbReference>
<dbReference type="Pfam" id="PF03162">
    <property type="entry name" value="Y_phosphatase2"/>
    <property type="match status" value="1"/>
</dbReference>
<reference evidence="6" key="2">
    <citation type="submission" date="2023-05" db="EMBL/GenBank/DDBJ databases">
        <authorList>
            <consortium name="Lawrence Berkeley National Laboratory"/>
            <person name="Steindorff A."/>
            <person name="Hensen N."/>
            <person name="Bonometti L."/>
            <person name="Westerberg I."/>
            <person name="Brannstrom I.O."/>
            <person name="Guillou S."/>
            <person name="Cros-Aarteil S."/>
            <person name="Calhoun S."/>
            <person name="Haridas S."/>
            <person name="Kuo A."/>
            <person name="Mondo S."/>
            <person name="Pangilinan J."/>
            <person name="Riley R."/>
            <person name="Labutti K."/>
            <person name="Andreopoulos B."/>
            <person name="Lipzen A."/>
            <person name="Chen C."/>
            <person name="Yanf M."/>
            <person name="Daum C."/>
            <person name="Ng V."/>
            <person name="Clum A."/>
            <person name="Ohm R."/>
            <person name="Martin F."/>
            <person name="Silar P."/>
            <person name="Natvig D."/>
            <person name="Lalanne C."/>
            <person name="Gautier V."/>
            <person name="Ament-Velasquez S.L."/>
            <person name="Kruys A."/>
            <person name="Hutchinson M.I."/>
            <person name="Powell A.J."/>
            <person name="Barry K."/>
            <person name="Miller A.N."/>
            <person name="Grigoriev I.V."/>
            <person name="Debuchy R."/>
            <person name="Gladieux P."/>
            <person name="Thoren M.H."/>
            <person name="Johannesson H."/>
        </authorList>
    </citation>
    <scope>NUCLEOTIDE SEQUENCE</scope>
    <source>
        <strain evidence="6">PSN293</strain>
    </source>
</reference>
<keyword evidence="3" id="KW-0378">Hydrolase</keyword>
<feature type="compositionally biased region" description="Polar residues" evidence="4">
    <location>
        <begin position="38"/>
        <end position="52"/>
    </location>
</feature>
<feature type="domain" description="Tyrosine specific protein phosphatases" evidence="5">
    <location>
        <begin position="219"/>
        <end position="268"/>
    </location>
</feature>
<dbReference type="InterPro" id="IPR029021">
    <property type="entry name" value="Prot-tyrosine_phosphatase-like"/>
</dbReference>
<keyword evidence="2" id="KW-0963">Cytoplasm</keyword>
<dbReference type="PANTHER" id="PTHR31126">
    <property type="entry name" value="TYROSINE-PROTEIN PHOSPHATASE"/>
    <property type="match status" value="1"/>
</dbReference>
<dbReference type="PROSITE" id="PS50056">
    <property type="entry name" value="TYR_PHOSPHATASE_2"/>
    <property type="match status" value="1"/>
</dbReference>
<reference evidence="6" key="1">
    <citation type="journal article" date="2023" name="Mol. Phylogenet. Evol.">
        <title>Genome-scale phylogeny and comparative genomics of the fungal order Sordariales.</title>
        <authorList>
            <person name="Hensen N."/>
            <person name="Bonometti L."/>
            <person name="Westerberg I."/>
            <person name="Brannstrom I.O."/>
            <person name="Guillou S."/>
            <person name="Cros-Aarteil S."/>
            <person name="Calhoun S."/>
            <person name="Haridas S."/>
            <person name="Kuo A."/>
            <person name="Mondo S."/>
            <person name="Pangilinan J."/>
            <person name="Riley R."/>
            <person name="LaButti K."/>
            <person name="Andreopoulos B."/>
            <person name="Lipzen A."/>
            <person name="Chen C."/>
            <person name="Yan M."/>
            <person name="Daum C."/>
            <person name="Ng V."/>
            <person name="Clum A."/>
            <person name="Steindorff A."/>
            <person name="Ohm R.A."/>
            <person name="Martin F."/>
            <person name="Silar P."/>
            <person name="Natvig D.O."/>
            <person name="Lalanne C."/>
            <person name="Gautier V."/>
            <person name="Ament-Velasquez S.L."/>
            <person name="Kruys A."/>
            <person name="Hutchinson M.I."/>
            <person name="Powell A.J."/>
            <person name="Barry K."/>
            <person name="Miller A.N."/>
            <person name="Grigoriev I.V."/>
            <person name="Debuchy R."/>
            <person name="Gladieux P."/>
            <person name="Hiltunen Thoren M."/>
            <person name="Johannesson H."/>
        </authorList>
    </citation>
    <scope>NUCLEOTIDE SEQUENCE</scope>
    <source>
        <strain evidence="6">PSN293</strain>
    </source>
</reference>
<dbReference type="PROSITE" id="PS00383">
    <property type="entry name" value="TYR_PHOSPHATASE_1"/>
    <property type="match status" value="1"/>
</dbReference>
<dbReference type="AlphaFoldDB" id="A0AAN6Y6L8"/>
<feature type="compositionally biased region" description="Low complexity" evidence="4">
    <location>
        <begin position="64"/>
        <end position="78"/>
    </location>
</feature>
<accession>A0AAN6Y6L8</accession>
<dbReference type="Proteomes" id="UP001301769">
    <property type="component" value="Unassembled WGS sequence"/>
</dbReference>
<feature type="region of interest" description="Disordered" evidence="4">
    <location>
        <begin position="38"/>
        <end position="82"/>
    </location>
</feature>
<evidence type="ECO:0000256" key="1">
    <source>
        <dbReference type="ARBA" id="ARBA00004496"/>
    </source>
</evidence>
<evidence type="ECO:0000313" key="7">
    <source>
        <dbReference type="Proteomes" id="UP001301769"/>
    </source>
</evidence>
<dbReference type="InterPro" id="IPR000387">
    <property type="entry name" value="Tyr_Pase_dom"/>
</dbReference>
<keyword evidence="7" id="KW-1185">Reference proteome</keyword>
<comment type="subcellular location">
    <subcellularLocation>
        <location evidence="1">Cytoplasm</location>
    </subcellularLocation>
</comment>
<dbReference type="Gene3D" id="3.90.190.10">
    <property type="entry name" value="Protein tyrosine phosphatase superfamily"/>
    <property type="match status" value="1"/>
</dbReference>
<name>A0AAN6Y6L8_9PEZI</name>
<evidence type="ECO:0000313" key="6">
    <source>
        <dbReference type="EMBL" id="KAK4212255.1"/>
    </source>
</evidence>
<dbReference type="GO" id="GO:0005737">
    <property type="term" value="C:cytoplasm"/>
    <property type="evidence" value="ECO:0007669"/>
    <property type="project" value="UniProtKB-SubCell"/>
</dbReference>
<dbReference type="InterPro" id="IPR004861">
    <property type="entry name" value="Siw14-like"/>
</dbReference>
<comment type="caution">
    <text evidence="6">The sequence shown here is derived from an EMBL/GenBank/DDBJ whole genome shotgun (WGS) entry which is preliminary data.</text>
</comment>
<dbReference type="EMBL" id="MU858131">
    <property type="protein sequence ID" value="KAK4212255.1"/>
    <property type="molecule type" value="Genomic_DNA"/>
</dbReference>
<evidence type="ECO:0000256" key="3">
    <source>
        <dbReference type="ARBA" id="ARBA00022801"/>
    </source>
</evidence>
<sequence length="336" mass="36510">MAAEGVGNGKVVVSKRSARTYIEDEMELSTVSNKALVRTSTAATKQSPSSNEIMIEELRGRKNSTSTTSSSSGSRQTSIEAHHSPCMAAAAAAAAAEKEAEGGASSVTAAGGFLETTPKGGGAFAIQQQSSAFQFDETLPKTGRPANFGVVVPGVYRSSFPQVDDHEFIGRLGLRTIVTLVQKDFPEGYDAFIHKNKIKHHVFDMRGTKKERIPDKTMKAILGLVMNQANHPLLIHCNHGKHRTGCVVAVVRILTGWDMGHVVDEYRSFAEPKVRECDIEYIRGFEPGRISNLFVRDGVASLRFRRAVCFVVVVLIVWFASGRSITGTVSADRRLL</sequence>
<proteinExistence type="predicted"/>
<organism evidence="6 7">
    <name type="scientific">Rhypophila decipiens</name>
    <dbReference type="NCBI Taxonomy" id="261697"/>
    <lineage>
        <taxon>Eukaryota</taxon>
        <taxon>Fungi</taxon>
        <taxon>Dikarya</taxon>
        <taxon>Ascomycota</taxon>
        <taxon>Pezizomycotina</taxon>
        <taxon>Sordariomycetes</taxon>
        <taxon>Sordariomycetidae</taxon>
        <taxon>Sordariales</taxon>
        <taxon>Naviculisporaceae</taxon>
        <taxon>Rhypophila</taxon>
    </lineage>
</organism>
<evidence type="ECO:0000256" key="2">
    <source>
        <dbReference type="ARBA" id="ARBA00022490"/>
    </source>
</evidence>
<dbReference type="InterPro" id="IPR016130">
    <property type="entry name" value="Tyr_Pase_AS"/>
</dbReference>
<dbReference type="GO" id="GO:0016791">
    <property type="term" value="F:phosphatase activity"/>
    <property type="evidence" value="ECO:0007669"/>
    <property type="project" value="TreeGrafter"/>
</dbReference>
<dbReference type="GO" id="GO:0052840">
    <property type="term" value="F:inositol diphosphate tetrakisphosphate diphosphatase activity"/>
    <property type="evidence" value="ECO:0007669"/>
    <property type="project" value="TreeGrafter"/>
</dbReference>
<evidence type="ECO:0000256" key="4">
    <source>
        <dbReference type="SAM" id="MobiDB-lite"/>
    </source>
</evidence>
<dbReference type="SUPFAM" id="SSF52799">
    <property type="entry name" value="(Phosphotyrosine protein) phosphatases II"/>
    <property type="match status" value="1"/>
</dbReference>
<dbReference type="PANTHER" id="PTHR31126:SF48">
    <property type="entry name" value="INOSITOL PHOSPHATASE SIW14"/>
    <property type="match status" value="1"/>
</dbReference>
<protein>
    <submittedName>
        <fullName evidence="6">Tyrosine phosphatase family-domain-containing protein</fullName>
    </submittedName>
</protein>
<gene>
    <name evidence="6" type="ORF">QBC37DRAFT_375229</name>
</gene>